<keyword evidence="7" id="KW-0234">DNA repair</keyword>
<keyword evidence="7" id="KW-0804">Transcription</keyword>
<comment type="domain">
    <text evidence="7">The coiled-coil domain is required for assembly into the NuA4 complex.</text>
</comment>
<reference evidence="11 12" key="1">
    <citation type="journal article" date="2014" name="BMC Genomics">
        <title>Genome sequencing of four Aureobasidium pullulans varieties: biotechnological potential, stress tolerance, and description of new species.</title>
        <authorList>
            <person name="Gostin Ar C."/>
            <person name="Ohm R.A."/>
            <person name="Kogej T."/>
            <person name="Sonjak S."/>
            <person name="Turk M."/>
            <person name="Zajc J."/>
            <person name="Zalar P."/>
            <person name="Grube M."/>
            <person name="Sun H."/>
            <person name="Han J."/>
            <person name="Sharma A."/>
            <person name="Chiniquy J."/>
            <person name="Ngan C.Y."/>
            <person name="Lipzen A."/>
            <person name="Barry K."/>
            <person name="Grigoriev I.V."/>
            <person name="Gunde-Cimerman N."/>
        </authorList>
    </citation>
    <scope>NUCLEOTIDE SEQUENCE [LARGE SCALE GENOMIC DNA]</scope>
    <source>
        <strain evidence="11 12">EXF-2481</strain>
    </source>
</reference>
<dbReference type="GeneID" id="25363583"/>
<dbReference type="SMART" id="SM00184">
    <property type="entry name" value="RING"/>
    <property type="match status" value="1"/>
</dbReference>
<evidence type="ECO:0000259" key="9">
    <source>
        <dbReference type="PROSITE" id="PS50089"/>
    </source>
</evidence>
<evidence type="ECO:0000256" key="4">
    <source>
        <dbReference type="ARBA" id="ARBA00023242"/>
    </source>
</evidence>
<dbReference type="PROSITE" id="PS51037">
    <property type="entry name" value="YEATS"/>
    <property type="match status" value="1"/>
</dbReference>
<feature type="compositionally biased region" description="Acidic residues" evidence="8">
    <location>
        <begin position="300"/>
        <end position="312"/>
    </location>
</feature>
<dbReference type="InterPro" id="IPR001841">
    <property type="entry name" value="Znf_RING"/>
</dbReference>
<keyword evidence="7" id="KW-0010">Activator</keyword>
<keyword evidence="3" id="KW-0862">Zinc</keyword>
<dbReference type="Pfam" id="PF00097">
    <property type="entry name" value="zf-C3HC4"/>
    <property type="match status" value="1"/>
</dbReference>
<keyword evidence="4 6" id="KW-0539">Nucleus</keyword>
<feature type="domain" description="YEATS" evidence="10">
    <location>
        <begin position="117"/>
        <end position="312"/>
    </location>
</feature>
<dbReference type="PROSITE" id="PS50089">
    <property type="entry name" value="ZF_RING_2"/>
    <property type="match status" value="1"/>
</dbReference>
<comment type="function">
    <text evidence="7">Component of the SWR1 complex which mediates the ATP-dependent exchange of histone H2A for an H2A variant leading to transcriptional regulation of selected genes by chromatin remodeling. Component of the NuA4 histone acetyltransferase complex which is involved in transcriptional activation of selected genes principally by acetylation of nucleosomal histones H4 and H2A. The NuA4 complex is also involved in DNA repair. Yaf9 may also be required for viability in conditions in which the structural integrity of the spindle is compromised.</text>
</comment>
<evidence type="ECO:0000256" key="8">
    <source>
        <dbReference type="SAM" id="MobiDB-lite"/>
    </source>
</evidence>
<keyword evidence="7" id="KW-0227">DNA damage</keyword>
<keyword evidence="7" id="KW-0963">Cytoplasm</keyword>
<feature type="region of interest" description="Disordered" evidence="8">
    <location>
        <begin position="1"/>
        <end position="40"/>
    </location>
</feature>
<feature type="compositionally biased region" description="Basic and acidic residues" evidence="8">
    <location>
        <begin position="276"/>
        <end position="286"/>
    </location>
</feature>
<dbReference type="Gene3D" id="3.30.40.10">
    <property type="entry name" value="Zinc/RING finger domain, C3HC4 (zinc finger)"/>
    <property type="match status" value="1"/>
</dbReference>
<organism evidence="11 12">
    <name type="scientific">Aureobasidium subglaciale (strain EXF-2481)</name>
    <name type="common">Aureobasidium pullulans var. subglaciale</name>
    <dbReference type="NCBI Taxonomy" id="1043005"/>
    <lineage>
        <taxon>Eukaryota</taxon>
        <taxon>Fungi</taxon>
        <taxon>Dikarya</taxon>
        <taxon>Ascomycota</taxon>
        <taxon>Pezizomycotina</taxon>
        <taxon>Dothideomycetes</taxon>
        <taxon>Dothideomycetidae</taxon>
        <taxon>Dothideales</taxon>
        <taxon>Saccotheciaceae</taxon>
        <taxon>Aureobasidium</taxon>
    </lineage>
</organism>
<dbReference type="GO" id="GO:0008270">
    <property type="term" value="F:zinc ion binding"/>
    <property type="evidence" value="ECO:0007669"/>
    <property type="project" value="UniProtKB-KW"/>
</dbReference>
<proteinExistence type="inferred from homology"/>
<dbReference type="PANTHER" id="PTHR23195">
    <property type="entry name" value="YEATS DOMAIN"/>
    <property type="match status" value="1"/>
</dbReference>
<feature type="region of interest" description="Disordered" evidence="8">
    <location>
        <begin position="264"/>
        <end position="312"/>
    </location>
</feature>
<dbReference type="InterPro" id="IPR055129">
    <property type="entry name" value="YEATS_dom"/>
</dbReference>
<evidence type="ECO:0000256" key="6">
    <source>
        <dbReference type="PROSITE-ProRule" id="PRU00376"/>
    </source>
</evidence>
<dbReference type="GO" id="GO:0000812">
    <property type="term" value="C:Swr1 complex"/>
    <property type="evidence" value="ECO:0007669"/>
    <property type="project" value="UniProtKB-UniRule"/>
</dbReference>
<dbReference type="STRING" id="1043005.A0A074YID8"/>
<keyword evidence="7" id="KW-0175">Coiled coil</keyword>
<dbReference type="InterPro" id="IPR005033">
    <property type="entry name" value="YEATS"/>
</dbReference>
<evidence type="ECO:0000313" key="11">
    <source>
        <dbReference type="EMBL" id="KEQ97573.1"/>
    </source>
</evidence>
<dbReference type="InterPro" id="IPR038704">
    <property type="entry name" value="YEAST_sf"/>
</dbReference>
<dbReference type="HOGENOM" id="CLU_069176_0_0_1"/>
<dbReference type="SUPFAM" id="SSF57850">
    <property type="entry name" value="RING/U-box"/>
    <property type="match status" value="1"/>
</dbReference>
<gene>
    <name evidence="7" type="primary">YAF9</name>
    <name evidence="11" type="ORF">AUEXF2481DRAFT_27810</name>
</gene>
<keyword evidence="2 5" id="KW-0863">Zinc-finger</keyword>
<comment type="subunit">
    <text evidence="7">Component of the SWR1 chromatin-remodeling complex and of the NuA4 histone acetyltransferase complex.</text>
</comment>
<dbReference type="AlphaFoldDB" id="A0A074YID8"/>
<dbReference type="GO" id="GO:0005737">
    <property type="term" value="C:cytoplasm"/>
    <property type="evidence" value="ECO:0007669"/>
    <property type="project" value="UniProtKB-SubCell"/>
</dbReference>
<keyword evidence="7" id="KW-0805">Transcription regulation</keyword>
<feature type="compositionally biased region" description="Basic and acidic residues" evidence="8">
    <location>
        <begin position="1"/>
        <end position="36"/>
    </location>
</feature>
<comment type="subcellular location">
    <subcellularLocation>
        <location evidence="7">Nucleus</location>
    </subcellularLocation>
    <subcellularLocation>
        <location evidence="7">Cytoplasm</location>
    </subcellularLocation>
</comment>
<evidence type="ECO:0000259" key="10">
    <source>
        <dbReference type="PROSITE" id="PS51037"/>
    </source>
</evidence>
<dbReference type="RefSeq" id="XP_013345827.1">
    <property type="nucleotide sequence ID" value="XM_013490373.1"/>
</dbReference>
<dbReference type="InterPro" id="IPR017907">
    <property type="entry name" value="Znf_RING_CS"/>
</dbReference>
<evidence type="ECO:0000256" key="7">
    <source>
        <dbReference type="RuleBase" id="RU367117"/>
    </source>
</evidence>
<dbReference type="OrthoDB" id="1630758at2759"/>
<dbReference type="OMA" id="VRTQCNH"/>
<dbReference type="PROSITE" id="PS00518">
    <property type="entry name" value="ZF_RING_1"/>
    <property type="match status" value="1"/>
</dbReference>
<sequence>MSPRRETSDTSQSKDARQARQDQDKRNRTDDLPQKDEEVEDEDLCPVCHLLLYNPVKTRCNHALCSTCMAHWADVSMTSQMTILAPSSSPSMFEGADTEARCPMCRTPTSAIPNLERAEQIRQKYPTTYSSRAAEETTEDDPNAGTIETLTLCIGNSHALISPAPESRNMHQWKFFVRPSRTDIISHVNIQLHPTFRPSLLKLEKAPYELERKGWGYFTITTHVVLKRGWSWVSEDAEEVRFGRDKVKASLPLDWTLDFSGHEGKGSMGRCRLKVRREGKAEKKEREEEDRADDGRWEVEMVDDDDDGADEQ</sequence>
<dbReference type="Proteomes" id="UP000030641">
    <property type="component" value="Unassembled WGS sequence"/>
</dbReference>
<evidence type="ECO:0000256" key="5">
    <source>
        <dbReference type="PROSITE-ProRule" id="PRU00175"/>
    </source>
</evidence>
<evidence type="ECO:0000313" key="12">
    <source>
        <dbReference type="Proteomes" id="UP000030641"/>
    </source>
</evidence>
<dbReference type="InterPro" id="IPR013083">
    <property type="entry name" value="Znf_RING/FYVE/PHD"/>
</dbReference>
<dbReference type="GO" id="GO:0006325">
    <property type="term" value="P:chromatin organization"/>
    <property type="evidence" value="ECO:0007669"/>
    <property type="project" value="UniProtKB-KW"/>
</dbReference>
<feature type="domain" description="RING-type" evidence="9">
    <location>
        <begin position="45"/>
        <end position="106"/>
    </location>
</feature>
<evidence type="ECO:0000256" key="2">
    <source>
        <dbReference type="ARBA" id="ARBA00022771"/>
    </source>
</evidence>
<evidence type="ECO:0000256" key="1">
    <source>
        <dbReference type="ARBA" id="ARBA00022723"/>
    </source>
</evidence>
<dbReference type="GO" id="GO:0006355">
    <property type="term" value="P:regulation of DNA-templated transcription"/>
    <property type="evidence" value="ECO:0007669"/>
    <property type="project" value="InterPro"/>
</dbReference>
<evidence type="ECO:0000256" key="3">
    <source>
        <dbReference type="ARBA" id="ARBA00022833"/>
    </source>
</evidence>
<dbReference type="EMBL" id="KL584754">
    <property type="protein sequence ID" value="KEQ97573.1"/>
    <property type="molecule type" value="Genomic_DNA"/>
</dbReference>
<comment type="similarity">
    <text evidence="7">Belongs to the YAF9 family.</text>
</comment>
<dbReference type="Gene3D" id="2.60.40.1970">
    <property type="entry name" value="YEATS domain"/>
    <property type="match status" value="1"/>
</dbReference>
<dbReference type="InParanoid" id="A0A074YID8"/>
<keyword evidence="12" id="KW-1185">Reference proteome</keyword>
<dbReference type="Pfam" id="PF03366">
    <property type="entry name" value="YEATS"/>
    <property type="match status" value="1"/>
</dbReference>
<dbReference type="GO" id="GO:0006281">
    <property type="term" value="P:DNA repair"/>
    <property type="evidence" value="ECO:0007669"/>
    <property type="project" value="UniProtKB-UniRule"/>
</dbReference>
<accession>A0A074YID8</accession>
<dbReference type="InterPro" id="IPR018957">
    <property type="entry name" value="Znf_C3HC4_RING-type"/>
</dbReference>
<name>A0A074YID8_AURSE</name>
<keyword evidence="1" id="KW-0479">Metal-binding</keyword>
<protein>
    <recommendedName>
        <fullName evidence="7">Protein AF-9 homolog</fullName>
    </recommendedName>
</protein>
<keyword evidence="7" id="KW-0156">Chromatin regulator</keyword>